<evidence type="ECO:0000259" key="1">
    <source>
        <dbReference type="Pfam" id="PF00117"/>
    </source>
</evidence>
<dbReference type="Gene3D" id="3.40.50.880">
    <property type="match status" value="1"/>
</dbReference>
<proteinExistence type="predicted"/>
<comment type="caution">
    <text evidence="2">The sequence shown here is derived from an EMBL/GenBank/DDBJ whole genome shotgun (WGS) entry which is preliminary data.</text>
</comment>
<organism evidence="2 3">
    <name type="scientific">Flexistipes sinusarabici</name>
    <dbReference type="NCBI Taxonomy" id="2352"/>
    <lineage>
        <taxon>Bacteria</taxon>
        <taxon>Pseudomonadati</taxon>
        <taxon>Deferribacterota</taxon>
        <taxon>Deferribacteres</taxon>
        <taxon>Deferribacterales</taxon>
        <taxon>Flexistipitaceae</taxon>
        <taxon>Flexistipes</taxon>
    </lineage>
</organism>
<dbReference type="PANTHER" id="PTHR42695">
    <property type="entry name" value="GLUTAMINE AMIDOTRANSFERASE YLR126C-RELATED"/>
    <property type="match status" value="1"/>
</dbReference>
<dbReference type="RefSeq" id="WP_303700635.1">
    <property type="nucleotide sequence ID" value="NZ_VSIV01000094.1"/>
</dbReference>
<dbReference type="Proteomes" id="UP000323337">
    <property type="component" value="Unassembled WGS sequence"/>
</dbReference>
<dbReference type="InterPro" id="IPR029062">
    <property type="entry name" value="Class_I_gatase-like"/>
</dbReference>
<dbReference type="InterPro" id="IPR044992">
    <property type="entry name" value="ChyE-like"/>
</dbReference>
<keyword evidence="2" id="KW-0315">Glutamine amidotransferase</keyword>
<evidence type="ECO:0000313" key="3">
    <source>
        <dbReference type="Proteomes" id="UP000323337"/>
    </source>
</evidence>
<name>A0A5D0MJL0_FLESI</name>
<dbReference type="SUPFAM" id="SSF52317">
    <property type="entry name" value="Class I glutamine amidotransferase-like"/>
    <property type="match status" value="1"/>
</dbReference>
<sequence length="235" mass="26427">MKKLFIIKLGSTFSDLAREKGDFEDWIFEGAGDTAFEIKIIDVKNGEPLPKIRDCAGVILTGSHSMITEDSAFADNVEIWLRKLAKYDVPILGICFGHQLIAKAFGGDVHFRPQGIEVGTVEIIFEKEADSDPLFAGMPERIYVHEAHSQSITILPEGAVRLARNKNDNNQAFRLGKCIWGVQFHPEYKTYITKVYIKKIIADLKSEGRNVDNLLKNVRETPEAFDILGKFSKLL</sequence>
<dbReference type="PANTHER" id="PTHR42695:SF5">
    <property type="entry name" value="GLUTAMINE AMIDOTRANSFERASE YLR126C-RELATED"/>
    <property type="match status" value="1"/>
</dbReference>
<dbReference type="GO" id="GO:0005829">
    <property type="term" value="C:cytosol"/>
    <property type="evidence" value="ECO:0007669"/>
    <property type="project" value="TreeGrafter"/>
</dbReference>
<dbReference type="CDD" id="cd01741">
    <property type="entry name" value="GATase1_1"/>
    <property type="match status" value="1"/>
</dbReference>
<gene>
    <name evidence="2" type="ORF">FXF49_04105</name>
</gene>
<dbReference type="PROSITE" id="PS51273">
    <property type="entry name" value="GATASE_TYPE_1"/>
    <property type="match status" value="1"/>
</dbReference>
<dbReference type="GO" id="GO:0016740">
    <property type="term" value="F:transferase activity"/>
    <property type="evidence" value="ECO:0007669"/>
    <property type="project" value="UniProtKB-KW"/>
</dbReference>
<accession>A0A5D0MJL0</accession>
<reference evidence="2 3" key="1">
    <citation type="submission" date="2019-08" db="EMBL/GenBank/DDBJ databases">
        <title>Genomic characterization of a novel candidate phylum (ARYD3) from a high temperature, high salinity tertiary oil reservoir in north central Oklahoma, USA.</title>
        <authorList>
            <person name="Youssef N.H."/>
            <person name="Yadav A."/>
            <person name="Elshahed M.S."/>
        </authorList>
    </citation>
    <scope>NUCLEOTIDE SEQUENCE [LARGE SCALE GENOMIC DNA]</scope>
    <source>
        <strain evidence="2">ARYD1</strain>
    </source>
</reference>
<dbReference type="NCBIfam" id="NF006562">
    <property type="entry name" value="PRK09065.1"/>
    <property type="match status" value="1"/>
</dbReference>
<dbReference type="InterPro" id="IPR017926">
    <property type="entry name" value="GATASE"/>
</dbReference>
<dbReference type="AlphaFoldDB" id="A0A5D0MJL0"/>
<dbReference type="EMBL" id="VSIV01000094">
    <property type="protein sequence ID" value="TYB33877.1"/>
    <property type="molecule type" value="Genomic_DNA"/>
</dbReference>
<keyword evidence="2" id="KW-0808">Transferase</keyword>
<dbReference type="Pfam" id="PF00117">
    <property type="entry name" value="GATase"/>
    <property type="match status" value="1"/>
</dbReference>
<protein>
    <submittedName>
        <fullName evidence="2">Glutamine amidotransferase</fullName>
    </submittedName>
</protein>
<feature type="domain" description="Glutamine amidotransferase" evidence="1">
    <location>
        <begin position="39"/>
        <end position="190"/>
    </location>
</feature>
<evidence type="ECO:0000313" key="2">
    <source>
        <dbReference type="EMBL" id="TYB33877.1"/>
    </source>
</evidence>